<dbReference type="PANTHER" id="PTHR23028:SF53">
    <property type="entry name" value="ACYL_TRANSF_3 DOMAIN-CONTAINING PROTEIN"/>
    <property type="match status" value="1"/>
</dbReference>
<accession>A0A444B2Y6</accession>
<dbReference type="InterPro" id="IPR002656">
    <property type="entry name" value="Acyl_transf_3_dom"/>
</dbReference>
<protein>
    <submittedName>
        <fullName evidence="4">Acyltransferase</fullName>
    </submittedName>
</protein>
<evidence type="ECO:0000259" key="2">
    <source>
        <dbReference type="Pfam" id="PF01757"/>
    </source>
</evidence>
<feature type="transmembrane region" description="Helical" evidence="1">
    <location>
        <begin position="385"/>
        <end position="407"/>
    </location>
</feature>
<keyword evidence="4" id="KW-0012">Acyltransferase</keyword>
<gene>
    <name evidence="4" type="ORF">CWN80_11360</name>
</gene>
<feature type="transmembrane region" description="Helical" evidence="1">
    <location>
        <begin position="198"/>
        <end position="220"/>
    </location>
</feature>
<evidence type="ECO:0000313" key="4">
    <source>
        <dbReference type="EMBL" id="RWU82735.1"/>
    </source>
</evidence>
<keyword evidence="1" id="KW-0812">Transmembrane</keyword>
<feature type="transmembrane region" description="Helical" evidence="1">
    <location>
        <begin position="281"/>
        <end position="302"/>
    </location>
</feature>
<dbReference type="RefSeq" id="WP_128277302.1">
    <property type="nucleotide sequence ID" value="NZ_PIPF01000010.1"/>
</dbReference>
<dbReference type="EMBL" id="PIPF01000010">
    <property type="protein sequence ID" value="RWU82735.1"/>
    <property type="molecule type" value="Genomic_DNA"/>
</dbReference>
<keyword evidence="4" id="KW-0808">Transferase</keyword>
<comment type="caution">
    <text evidence="4">The sequence shown here is derived from an EMBL/GenBank/DDBJ whole genome shotgun (WGS) entry which is preliminary data.</text>
</comment>
<feature type="transmembrane region" description="Helical" evidence="1">
    <location>
        <begin position="173"/>
        <end position="191"/>
    </location>
</feature>
<dbReference type="GO" id="GO:0009103">
    <property type="term" value="P:lipopolysaccharide biosynthetic process"/>
    <property type="evidence" value="ECO:0007669"/>
    <property type="project" value="TreeGrafter"/>
</dbReference>
<reference evidence="4 5" key="1">
    <citation type="journal article" date="2009" name="Int. J. Syst. Evol. Microbiol.">
        <title>Janibacter hoylei sp. nov., Bacillus isronensis sp. nov. and Bacillus aryabhattai sp. nov., isolated from cryotubes used for collecting air from the upper atmosphere.</title>
        <authorList>
            <person name="Shivaji S."/>
            <person name="Chaturvedi P."/>
            <person name="Begum Z."/>
            <person name="Pindi P.K."/>
            <person name="Manorama R."/>
            <person name="Padmanaban D.A."/>
            <person name="Shouche Y.S."/>
            <person name="Pawar S."/>
            <person name="Vaishampayan P."/>
            <person name="Dutt C.B."/>
            <person name="Datta G.N."/>
            <person name="Manchanda R.K."/>
            <person name="Rao U.R."/>
            <person name="Bhargava P.M."/>
            <person name="Narlikar J.V."/>
        </authorList>
    </citation>
    <scope>NUCLEOTIDE SEQUENCE [LARGE SCALE GENOMIC DNA]</scope>
    <source>
        <strain evidence="4 5">PVAS-1</strain>
    </source>
</reference>
<feature type="transmembrane region" description="Helical" evidence="1">
    <location>
        <begin position="347"/>
        <end position="364"/>
    </location>
</feature>
<name>A0A444B2Y6_9MICO</name>
<dbReference type="Proteomes" id="UP000288711">
    <property type="component" value="Unassembled WGS sequence"/>
</dbReference>
<feature type="transmembrane region" description="Helical" evidence="1">
    <location>
        <begin position="314"/>
        <end position="335"/>
    </location>
</feature>
<feature type="transmembrane region" description="Helical" evidence="1">
    <location>
        <begin position="259"/>
        <end position="275"/>
    </location>
</feature>
<feature type="domain" description="Acyltransferase 3" evidence="2">
    <location>
        <begin position="34"/>
        <end position="364"/>
    </location>
</feature>
<dbReference type="SUPFAM" id="SSF52266">
    <property type="entry name" value="SGNH hydrolase"/>
    <property type="match status" value="1"/>
</dbReference>
<dbReference type="GO" id="GO:0016020">
    <property type="term" value="C:membrane"/>
    <property type="evidence" value="ECO:0007669"/>
    <property type="project" value="TreeGrafter"/>
</dbReference>
<keyword evidence="1" id="KW-1133">Transmembrane helix</keyword>
<feature type="transmembrane region" description="Helical" evidence="1">
    <location>
        <begin position="100"/>
        <end position="120"/>
    </location>
</feature>
<feature type="transmembrane region" description="Helical" evidence="1">
    <location>
        <begin position="55"/>
        <end position="79"/>
    </location>
</feature>
<dbReference type="AlphaFoldDB" id="A0A444B2Y6"/>
<dbReference type="PANTHER" id="PTHR23028">
    <property type="entry name" value="ACETYLTRANSFERASE"/>
    <property type="match status" value="1"/>
</dbReference>
<keyword evidence="1" id="KW-0472">Membrane</keyword>
<dbReference type="Pfam" id="PF19040">
    <property type="entry name" value="SGNH"/>
    <property type="match status" value="1"/>
</dbReference>
<dbReference type="InterPro" id="IPR043968">
    <property type="entry name" value="SGNH"/>
</dbReference>
<evidence type="ECO:0000259" key="3">
    <source>
        <dbReference type="Pfam" id="PF19040"/>
    </source>
</evidence>
<feature type="transmembrane region" description="Helical" evidence="1">
    <location>
        <begin position="226"/>
        <end position="247"/>
    </location>
</feature>
<dbReference type="Pfam" id="PF01757">
    <property type="entry name" value="Acyl_transf_3"/>
    <property type="match status" value="1"/>
</dbReference>
<organism evidence="4 5">
    <name type="scientific">Janibacter hoylei PVAS-1</name>
    <dbReference type="NCBI Taxonomy" id="1210046"/>
    <lineage>
        <taxon>Bacteria</taxon>
        <taxon>Bacillati</taxon>
        <taxon>Actinomycetota</taxon>
        <taxon>Actinomycetes</taxon>
        <taxon>Micrococcales</taxon>
        <taxon>Intrasporangiaceae</taxon>
        <taxon>Janibacter</taxon>
    </lineage>
</organism>
<dbReference type="GO" id="GO:0016747">
    <property type="term" value="F:acyltransferase activity, transferring groups other than amino-acyl groups"/>
    <property type="evidence" value="ECO:0007669"/>
    <property type="project" value="InterPro"/>
</dbReference>
<keyword evidence="5" id="KW-1185">Reference proteome</keyword>
<evidence type="ECO:0000313" key="5">
    <source>
        <dbReference type="Proteomes" id="UP000288711"/>
    </source>
</evidence>
<sequence>MTASSGDTRLSAEARESAAEAHHGAKGGKNLRGDIEGLRAIAVGTVLLYHVGMPFLPGGFVGVDIFFVISGFLITSLLLRETVRSGRISIADFYARRARRLLPAASVVLVFTAIAGWFVLSGGDRANLGVDVIAATFYVINWALALRSVDYLAEDDAPSALQHYWSLSVEEQFYVVWPLVIIVGLVLARRLSVRAKPLLFGVLSVIALASLTYSVVHTAASPATAYFYTTTRVWELAIGALLAFLVLRLTALPRIAAEVLSGIGLVLVLGGAFMLDEKVAWPGSWALVPTVGAALIIAAGCSTQRTVAARLLSLKPMVWIGGLSYAIYLWHWPLITLAQQAYPDVRLRHLALLGVLSVVLAWLTKHLVEDPIRFHPGLSAKASRGLLFGLASMVVTTLVGTAVWASVPKLDPDAQVEGATTLVADAASEDWSVDDEAVAQLPTSGDVVPDPAVATEDNPSYYEDGCQMTNGTVDVDPSCVYGAQDGDTSIAILGDSKMGQWFPAVESIADSEGWRLELYLKAACPFTYAGANKAECSTYSRNVVGHMESEGAPDIAIVSQSTTDSPKLREGMAEAIGDLRSQGTEVVVLADTPRPKDEVYACVEEHREDFAQCDFPAAGTGRAGNGTSALRAVAKAEDLPFVDLNEWICPPGRDTCPAVVGGTLVYRQGSHITASYIRSLTPMLYRALAAEELTQRQAGQITVDDIP</sequence>
<evidence type="ECO:0000256" key="1">
    <source>
        <dbReference type="SAM" id="Phobius"/>
    </source>
</evidence>
<dbReference type="InterPro" id="IPR050879">
    <property type="entry name" value="Acyltransferase_3"/>
</dbReference>
<feature type="domain" description="SGNH" evidence="3">
    <location>
        <begin position="466"/>
        <end position="684"/>
    </location>
</feature>
<proteinExistence type="predicted"/>